<dbReference type="AlphaFoldDB" id="A0A6V8L7V3"/>
<dbReference type="RefSeq" id="WP_173079991.1">
    <property type="nucleotide sequence ID" value="NZ_BAABJB010000055.1"/>
</dbReference>
<reference evidence="1 2" key="1">
    <citation type="submission" date="2020-03" db="EMBL/GenBank/DDBJ databases">
        <title>Whole genome shotgun sequence of Phytohabitans rumicis NBRC 108638.</title>
        <authorList>
            <person name="Komaki H."/>
            <person name="Tamura T."/>
        </authorList>
    </citation>
    <scope>NUCLEOTIDE SEQUENCE [LARGE SCALE GENOMIC DNA]</scope>
    <source>
        <strain evidence="1 2">NBRC 108638</strain>
    </source>
</reference>
<evidence type="ECO:0000313" key="2">
    <source>
        <dbReference type="Proteomes" id="UP000482960"/>
    </source>
</evidence>
<organism evidence="1 2">
    <name type="scientific">Phytohabitans rumicis</name>
    <dbReference type="NCBI Taxonomy" id="1076125"/>
    <lineage>
        <taxon>Bacteria</taxon>
        <taxon>Bacillati</taxon>
        <taxon>Actinomycetota</taxon>
        <taxon>Actinomycetes</taxon>
        <taxon>Micromonosporales</taxon>
        <taxon>Micromonosporaceae</taxon>
    </lineage>
</organism>
<keyword evidence="2" id="KW-1185">Reference proteome</keyword>
<reference evidence="1 2" key="2">
    <citation type="submission" date="2020-03" db="EMBL/GenBank/DDBJ databases">
        <authorList>
            <person name="Ichikawa N."/>
            <person name="Kimura A."/>
            <person name="Kitahashi Y."/>
            <person name="Uohara A."/>
        </authorList>
    </citation>
    <scope>NUCLEOTIDE SEQUENCE [LARGE SCALE GENOMIC DNA]</scope>
    <source>
        <strain evidence="1 2">NBRC 108638</strain>
    </source>
</reference>
<evidence type="ECO:0000313" key="1">
    <source>
        <dbReference type="EMBL" id="GFJ93333.1"/>
    </source>
</evidence>
<dbReference type="Proteomes" id="UP000482960">
    <property type="component" value="Unassembled WGS sequence"/>
</dbReference>
<comment type="caution">
    <text evidence="1">The sequence shown here is derived from an EMBL/GenBank/DDBJ whole genome shotgun (WGS) entry which is preliminary data.</text>
</comment>
<sequence>MPIAMPRGVMVRTITFWYPADHLGIDDWTIPLATYFDDEIQPHRRLLAAAPPSASPLLAAPRSGHRTWCAGGPLNLLDLAGTGAIAGQEARSRFRRWTRTGTVRGRRPRPAEADLLRAGEQTYVAYHRLRRVVGDVLVVMRNGWLPQQPTASTPDALLAFVQHATGLLAQANPNDVLITVAI</sequence>
<protein>
    <submittedName>
        <fullName evidence="1">Uncharacterized protein</fullName>
    </submittedName>
</protein>
<dbReference type="EMBL" id="BLPG01000001">
    <property type="protein sequence ID" value="GFJ93333.1"/>
    <property type="molecule type" value="Genomic_DNA"/>
</dbReference>
<accession>A0A6V8L7V3</accession>
<name>A0A6V8L7V3_9ACTN</name>
<proteinExistence type="predicted"/>
<gene>
    <name evidence="1" type="ORF">Prum_069750</name>
</gene>